<dbReference type="PANTHER" id="PTHR43194:SF5">
    <property type="entry name" value="PIMELOYL-[ACYL-CARRIER PROTEIN] METHYL ESTER ESTERASE"/>
    <property type="match status" value="1"/>
</dbReference>
<dbReference type="Pfam" id="PF12697">
    <property type="entry name" value="Abhydrolase_6"/>
    <property type="match status" value="1"/>
</dbReference>
<evidence type="ECO:0000313" key="3">
    <source>
        <dbReference type="Proteomes" id="UP001569963"/>
    </source>
</evidence>
<dbReference type="InterPro" id="IPR029058">
    <property type="entry name" value="AB_hydrolase_fold"/>
</dbReference>
<dbReference type="InterPro" id="IPR050228">
    <property type="entry name" value="Carboxylesterase_BioH"/>
</dbReference>
<keyword evidence="3" id="KW-1185">Reference proteome</keyword>
<dbReference type="EMBL" id="JAXCEI010000016">
    <property type="protein sequence ID" value="MFA1543107.1"/>
    <property type="molecule type" value="Genomic_DNA"/>
</dbReference>
<protein>
    <submittedName>
        <fullName evidence="2">Alpha/beta hydrolase</fullName>
    </submittedName>
</protein>
<dbReference type="InterPro" id="IPR000073">
    <property type="entry name" value="AB_hydrolase_1"/>
</dbReference>
<proteinExistence type="predicted"/>
<reference evidence="2 3" key="1">
    <citation type="submission" date="2023-11" db="EMBL/GenBank/DDBJ databases">
        <title>Actinomadura monticuli sp. nov., isolated from volcanic ash.</title>
        <authorList>
            <person name="Lee S.D."/>
            <person name="Yang H."/>
            <person name="Kim I.S."/>
        </authorList>
    </citation>
    <scope>NUCLEOTIDE SEQUENCE [LARGE SCALE GENOMIC DNA]</scope>
    <source>
        <strain evidence="2 3">DLS-62</strain>
    </source>
</reference>
<keyword evidence="2" id="KW-0378">Hydrolase</keyword>
<dbReference type="Gene3D" id="3.40.50.1820">
    <property type="entry name" value="alpha/beta hydrolase"/>
    <property type="match status" value="1"/>
</dbReference>
<dbReference type="GO" id="GO:0016787">
    <property type="term" value="F:hydrolase activity"/>
    <property type="evidence" value="ECO:0007669"/>
    <property type="project" value="UniProtKB-KW"/>
</dbReference>
<dbReference type="RefSeq" id="WP_371953610.1">
    <property type="nucleotide sequence ID" value="NZ_JAXCEI010000016.1"/>
</dbReference>
<gene>
    <name evidence="2" type="ORF">SM611_29610</name>
</gene>
<comment type="caution">
    <text evidence="2">The sequence shown here is derived from an EMBL/GenBank/DDBJ whole genome shotgun (WGS) entry which is preliminary data.</text>
</comment>
<sequence length="264" mass="27732">MAEDRYVRSKDGSVIGFRVSGAGPPLLLVHGAAVDGRSWAPVVPHLAERFTVHVMDRRGRGLSLREGGPYRIEREGEDIAAVAEAAGRGVFLVAHSFGALCALRASPFPATVGRAALYEPPLSSPWRAPTPPEVIVRLRGLARAGDHDGVLAAVMREVLGLSARQVDALRGARRFWRTSLDNAPPLVRETESVGSVGDLGPLNGIGVPVRLLVGERSPAYQRPTADALAALIPGAGVTVLKGQGHMAMLEDPALLAATLSAFAA</sequence>
<accession>A0ABV4QIW0</accession>
<organism evidence="2 3">
    <name type="scientific">Actinomadura monticuli</name>
    <dbReference type="NCBI Taxonomy" id="3097367"/>
    <lineage>
        <taxon>Bacteria</taxon>
        <taxon>Bacillati</taxon>
        <taxon>Actinomycetota</taxon>
        <taxon>Actinomycetes</taxon>
        <taxon>Streptosporangiales</taxon>
        <taxon>Thermomonosporaceae</taxon>
        <taxon>Actinomadura</taxon>
    </lineage>
</organism>
<dbReference type="PANTHER" id="PTHR43194">
    <property type="entry name" value="HYDROLASE ALPHA/BETA FOLD FAMILY"/>
    <property type="match status" value="1"/>
</dbReference>
<name>A0ABV4QIW0_9ACTN</name>
<feature type="domain" description="AB hydrolase-1" evidence="1">
    <location>
        <begin position="26"/>
        <end position="257"/>
    </location>
</feature>
<evidence type="ECO:0000313" key="2">
    <source>
        <dbReference type="EMBL" id="MFA1543107.1"/>
    </source>
</evidence>
<dbReference type="SUPFAM" id="SSF53474">
    <property type="entry name" value="alpha/beta-Hydrolases"/>
    <property type="match status" value="1"/>
</dbReference>
<evidence type="ECO:0000259" key="1">
    <source>
        <dbReference type="Pfam" id="PF12697"/>
    </source>
</evidence>
<dbReference type="Proteomes" id="UP001569963">
    <property type="component" value="Unassembled WGS sequence"/>
</dbReference>